<evidence type="ECO:0000313" key="2">
    <source>
        <dbReference type="Proteomes" id="UP000578112"/>
    </source>
</evidence>
<name>A0A7W7HSD5_9ACTN</name>
<organism evidence="1 2">
    <name type="scientific">Actinoplanes digitatis</name>
    <dbReference type="NCBI Taxonomy" id="1868"/>
    <lineage>
        <taxon>Bacteria</taxon>
        <taxon>Bacillati</taxon>
        <taxon>Actinomycetota</taxon>
        <taxon>Actinomycetes</taxon>
        <taxon>Micromonosporales</taxon>
        <taxon>Micromonosporaceae</taxon>
        <taxon>Actinoplanes</taxon>
    </lineage>
</organism>
<protein>
    <recommendedName>
        <fullName evidence="3">Glycosyltransferase</fullName>
    </recommendedName>
</protein>
<evidence type="ECO:0000313" key="1">
    <source>
        <dbReference type="EMBL" id="MBB4759898.1"/>
    </source>
</evidence>
<evidence type="ECO:0008006" key="3">
    <source>
        <dbReference type="Google" id="ProtNLM"/>
    </source>
</evidence>
<dbReference type="Proteomes" id="UP000578112">
    <property type="component" value="Unassembled WGS sequence"/>
</dbReference>
<dbReference type="EMBL" id="JACHNH010000001">
    <property type="protein sequence ID" value="MBB4759898.1"/>
    <property type="molecule type" value="Genomic_DNA"/>
</dbReference>
<proteinExistence type="predicted"/>
<keyword evidence="2" id="KW-1185">Reference proteome</keyword>
<sequence>MVERGMTAALQLPAVRAVGHRYSHGHLLAHPTQVTPGDVPAIVVPTVRNPATMRDSMLLARELQRPMIALCSRWSSAEVVRKQAQLLDAPVVAVDVTDQAKLPNFSCDTLLAAEKKLNRANDVSIKRNLGLSVARMLRWQRIAFLDDDLTGLRPEAIRAAGGLLSDYNVSAMRNVGFPDNSVVCHARREVGLPQDVFVGGGAMAVRVNARTPFFPTVYNEDWLFLVGRRNVEQVAVHGRVTQEPYDPYLSPERARSEEFGDCLAEGLFSLSEHERPMQAADERFWRAFLDNRVAMIDEILARLDRSRPDERRTRIIQALKVARGRCQIIDPAFCVRYLTAWQADLDVWKRFQAGLPRHADPVAAFAALGLKAYVHLPAT</sequence>
<comment type="caution">
    <text evidence="1">The sequence shown here is derived from an EMBL/GenBank/DDBJ whole genome shotgun (WGS) entry which is preliminary data.</text>
</comment>
<accession>A0A7W7HSD5</accession>
<gene>
    <name evidence="1" type="ORF">BJ971_000454</name>
</gene>
<dbReference type="AlphaFoldDB" id="A0A7W7HSD5"/>
<reference evidence="1 2" key="1">
    <citation type="submission" date="2020-08" db="EMBL/GenBank/DDBJ databases">
        <title>Sequencing the genomes of 1000 actinobacteria strains.</title>
        <authorList>
            <person name="Klenk H.-P."/>
        </authorList>
    </citation>
    <scope>NUCLEOTIDE SEQUENCE [LARGE SCALE GENOMIC DNA]</scope>
    <source>
        <strain evidence="1 2">DSM 43149</strain>
    </source>
</reference>
<dbReference type="RefSeq" id="WP_184989245.1">
    <property type="nucleotide sequence ID" value="NZ_BOMK01000029.1"/>
</dbReference>